<dbReference type="InterPro" id="IPR017853">
    <property type="entry name" value="GH"/>
</dbReference>
<dbReference type="RefSeq" id="WP_223876955.1">
    <property type="nucleotide sequence ID" value="NZ_JBHSSB010000030.1"/>
</dbReference>
<evidence type="ECO:0000313" key="2">
    <source>
        <dbReference type="Proteomes" id="UP001596227"/>
    </source>
</evidence>
<gene>
    <name evidence="1" type="ORF">ACFQH1_10225</name>
</gene>
<reference evidence="2" key="1">
    <citation type="journal article" date="2019" name="Int. J. Syst. Evol. Microbiol.">
        <title>The Global Catalogue of Microorganisms (GCM) 10K type strain sequencing project: providing services to taxonomists for standard genome sequencing and annotation.</title>
        <authorList>
            <consortium name="The Broad Institute Genomics Platform"/>
            <consortium name="The Broad Institute Genome Sequencing Center for Infectious Disease"/>
            <person name="Wu L."/>
            <person name="Ma J."/>
        </authorList>
    </citation>
    <scope>NUCLEOTIDE SEQUENCE [LARGE SCALE GENOMIC DNA]</scope>
    <source>
        <strain evidence="2">CCM 8934</strain>
    </source>
</reference>
<dbReference type="Pfam" id="PF00232">
    <property type="entry name" value="Glyco_hydro_1"/>
    <property type="match status" value="1"/>
</dbReference>
<dbReference type="EMBL" id="JBHSSB010000030">
    <property type="protein sequence ID" value="MFC6295574.1"/>
    <property type="molecule type" value="Genomic_DNA"/>
</dbReference>
<accession>A0ABW1UK38</accession>
<proteinExistence type="predicted"/>
<comment type="caution">
    <text evidence="1">The sequence shown here is derived from an EMBL/GenBank/DDBJ whole genome shotgun (WGS) entry which is preliminary data.</text>
</comment>
<dbReference type="Gene3D" id="3.20.20.80">
    <property type="entry name" value="Glycosidases"/>
    <property type="match status" value="1"/>
</dbReference>
<name>A0ABW1UK38_9LACO</name>
<dbReference type="SUPFAM" id="SSF51445">
    <property type="entry name" value="(Trans)glycosidases"/>
    <property type="match status" value="1"/>
</dbReference>
<keyword evidence="2" id="KW-1185">Reference proteome</keyword>
<protein>
    <submittedName>
        <fullName evidence="1">Family 1 glycosylhydrolase</fullName>
    </submittedName>
</protein>
<sequence>MECFYHHRREDLKLLHEVGYNMYRLSISWTVP</sequence>
<organism evidence="1 2">
    <name type="scientific">Lactiplantibacillus daoliensis</name>
    <dbReference type="NCBI Taxonomy" id="2559916"/>
    <lineage>
        <taxon>Bacteria</taxon>
        <taxon>Bacillati</taxon>
        <taxon>Bacillota</taxon>
        <taxon>Bacilli</taxon>
        <taxon>Lactobacillales</taxon>
        <taxon>Lactobacillaceae</taxon>
        <taxon>Lactiplantibacillus</taxon>
    </lineage>
</organism>
<dbReference type="Proteomes" id="UP001596227">
    <property type="component" value="Unassembled WGS sequence"/>
</dbReference>
<evidence type="ECO:0000313" key="1">
    <source>
        <dbReference type="EMBL" id="MFC6295574.1"/>
    </source>
</evidence>
<dbReference type="InterPro" id="IPR001360">
    <property type="entry name" value="Glyco_hydro_1"/>
</dbReference>